<name>A0A0S8G857_UNCW3</name>
<comment type="caution">
    <text evidence="1">The sequence shown here is derived from an EMBL/GenBank/DDBJ whole genome shotgun (WGS) entry which is preliminary data.</text>
</comment>
<accession>A0A0S8G857</accession>
<dbReference type="InterPro" id="IPR026444">
    <property type="entry name" value="Secre_tail"/>
</dbReference>
<dbReference type="AlphaFoldDB" id="A0A0S8G857"/>
<gene>
    <name evidence="1" type="ORF">AMJ87_12565</name>
</gene>
<dbReference type="Gene3D" id="2.60.40.10">
    <property type="entry name" value="Immunoglobulins"/>
    <property type="match status" value="1"/>
</dbReference>
<evidence type="ECO:0000313" key="1">
    <source>
        <dbReference type="EMBL" id="KPK67994.1"/>
    </source>
</evidence>
<evidence type="ECO:0008006" key="3">
    <source>
        <dbReference type="Google" id="ProtNLM"/>
    </source>
</evidence>
<dbReference type="Gene3D" id="2.60.40.4070">
    <property type="match status" value="1"/>
</dbReference>
<reference evidence="1 2" key="1">
    <citation type="journal article" date="2015" name="Microbiome">
        <title>Genomic resolution of linkages in carbon, nitrogen, and sulfur cycling among widespread estuary sediment bacteria.</title>
        <authorList>
            <person name="Baker B.J."/>
            <person name="Lazar C.S."/>
            <person name="Teske A.P."/>
            <person name="Dick G.J."/>
        </authorList>
    </citation>
    <scope>NUCLEOTIDE SEQUENCE [LARGE SCALE GENOMIC DNA]</scope>
    <source>
        <strain evidence="1">SM23_60</strain>
    </source>
</reference>
<dbReference type="Proteomes" id="UP000051096">
    <property type="component" value="Unassembled WGS sequence"/>
</dbReference>
<dbReference type="NCBIfam" id="TIGR04183">
    <property type="entry name" value="Por_Secre_tail"/>
    <property type="match status" value="1"/>
</dbReference>
<dbReference type="EMBL" id="LJUO01000190">
    <property type="protein sequence ID" value="KPK67994.1"/>
    <property type="molecule type" value="Genomic_DNA"/>
</dbReference>
<evidence type="ECO:0000313" key="2">
    <source>
        <dbReference type="Proteomes" id="UP000051096"/>
    </source>
</evidence>
<protein>
    <recommendedName>
        <fullName evidence="3">Secretion system C-terminal sorting domain-containing protein</fullName>
    </recommendedName>
</protein>
<dbReference type="InterPro" id="IPR013783">
    <property type="entry name" value="Ig-like_fold"/>
</dbReference>
<proteinExistence type="predicted"/>
<organism evidence="1 2">
    <name type="scientific">candidate division WOR_3 bacterium SM23_60</name>
    <dbReference type="NCBI Taxonomy" id="1703780"/>
    <lineage>
        <taxon>Bacteria</taxon>
        <taxon>Bacteria division WOR-3</taxon>
    </lineage>
</organism>
<sequence>MLARIADNYPGRVAAIEMHVGILDSFYLPEALDRMHYYPPPESTVGNWFYTSPWLWFDGDKHGTEDYNTWESKIVNRMMQDAPVTLTMGGIFSATDDTGRVYAHFRNDSTDTITGRVIFVITEDSLYFPSVNGDLWHNHVPRDYVPDHDGQVVSIAPGDSLTVDRFFSLDTNWVDEMCDIVTWIQNDSMSADSIKEIWQGAMIKVTDLTGIHEQETDVVRSTLHAYPNPCARDITFMLDMPSGTAYTLIFYDVIGRPVRYFTGIAPARRHEVTWNLLDQTGDKVSPGIYLYSLTRKGVQARGKIIVR</sequence>